<name>A0A9W6NZ75_9PSEU</name>
<evidence type="ECO:0000313" key="3">
    <source>
        <dbReference type="EMBL" id="GLL14486.1"/>
    </source>
</evidence>
<dbReference type="AlphaFoldDB" id="A0A9W6NZ75"/>
<reference evidence="3" key="1">
    <citation type="journal article" date="2014" name="Int. J. Syst. Evol. Microbiol.">
        <title>Complete genome sequence of Corynebacterium casei LMG S-19264T (=DSM 44701T), isolated from a smear-ripened cheese.</title>
        <authorList>
            <consortium name="US DOE Joint Genome Institute (JGI-PGF)"/>
            <person name="Walter F."/>
            <person name="Albersmeier A."/>
            <person name="Kalinowski J."/>
            <person name="Ruckert C."/>
        </authorList>
    </citation>
    <scope>NUCLEOTIDE SEQUENCE</scope>
    <source>
        <strain evidence="3">VKM Ac-1069</strain>
    </source>
</reference>
<dbReference type="EMBL" id="BSFQ01000032">
    <property type="protein sequence ID" value="GLL14486.1"/>
    <property type="molecule type" value="Genomic_DNA"/>
</dbReference>
<dbReference type="SUPFAM" id="SSF46785">
    <property type="entry name" value="Winged helix' DNA-binding domain"/>
    <property type="match status" value="1"/>
</dbReference>
<dbReference type="SMART" id="SM00347">
    <property type="entry name" value="HTH_MARR"/>
    <property type="match status" value="1"/>
</dbReference>
<dbReference type="InterPro" id="IPR036388">
    <property type="entry name" value="WH-like_DNA-bd_sf"/>
</dbReference>
<dbReference type="Gene3D" id="1.10.10.10">
    <property type="entry name" value="Winged helix-like DNA-binding domain superfamily/Winged helix DNA-binding domain"/>
    <property type="match status" value="1"/>
</dbReference>
<dbReference type="RefSeq" id="WP_051737981.1">
    <property type="nucleotide sequence ID" value="NZ_BAAAUZ010000032.1"/>
</dbReference>
<sequence length="160" mass="17981">MLGDAAGTAREDGRAEPLQLGDHPGHLIRRLQQAHKLLWSKNVEADLTSSQFAVLNVLQLRPNIDQKTLGDHVGMDRTTIGQIVNRLVRAGLVVKIRDFEDTRRNVLRLSPRGRDLLFATLPAASTVSEQLIADLDERDRRELLRILNILVRAHHDPVDP</sequence>
<dbReference type="Pfam" id="PF12802">
    <property type="entry name" value="MarR_2"/>
    <property type="match status" value="1"/>
</dbReference>
<dbReference type="InterPro" id="IPR039422">
    <property type="entry name" value="MarR/SlyA-like"/>
</dbReference>
<organism evidence="3 4">
    <name type="scientific">Pseudonocardia halophobica</name>
    <dbReference type="NCBI Taxonomy" id="29401"/>
    <lineage>
        <taxon>Bacteria</taxon>
        <taxon>Bacillati</taxon>
        <taxon>Actinomycetota</taxon>
        <taxon>Actinomycetes</taxon>
        <taxon>Pseudonocardiales</taxon>
        <taxon>Pseudonocardiaceae</taxon>
        <taxon>Pseudonocardia</taxon>
    </lineage>
</organism>
<dbReference type="GO" id="GO:0006950">
    <property type="term" value="P:response to stress"/>
    <property type="evidence" value="ECO:0007669"/>
    <property type="project" value="TreeGrafter"/>
</dbReference>
<protein>
    <recommendedName>
        <fullName evidence="2">HTH marR-type domain-containing protein</fullName>
    </recommendedName>
</protein>
<dbReference type="InterPro" id="IPR036390">
    <property type="entry name" value="WH_DNA-bd_sf"/>
</dbReference>
<comment type="caution">
    <text evidence="3">The sequence shown here is derived from an EMBL/GenBank/DDBJ whole genome shotgun (WGS) entry which is preliminary data.</text>
</comment>
<evidence type="ECO:0000256" key="1">
    <source>
        <dbReference type="SAM" id="MobiDB-lite"/>
    </source>
</evidence>
<dbReference type="InterPro" id="IPR000835">
    <property type="entry name" value="HTH_MarR-typ"/>
</dbReference>
<proteinExistence type="predicted"/>
<evidence type="ECO:0000313" key="4">
    <source>
        <dbReference type="Proteomes" id="UP001143463"/>
    </source>
</evidence>
<reference evidence="3" key="2">
    <citation type="submission" date="2023-01" db="EMBL/GenBank/DDBJ databases">
        <authorList>
            <person name="Sun Q."/>
            <person name="Evtushenko L."/>
        </authorList>
    </citation>
    <scope>NUCLEOTIDE SEQUENCE</scope>
    <source>
        <strain evidence="3">VKM Ac-1069</strain>
    </source>
</reference>
<dbReference type="PANTHER" id="PTHR33164:SF95">
    <property type="entry name" value="TRANSCRIPTIONAL REGULATOR"/>
    <property type="match status" value="1"/>
</dbReference>
<gene>
    <name evidence="3" type="ORF">GCM10017577_56330</name>
</gene>
<dbReference type="PANTHER" id="PTHR33164">
    <property type="entry name" value="TRANSCRIPTIONAL REGULATOR, MARR FAMILY"/>
    <property type="match status" value="1"/>
</dbReference>
<feature type="region of interest" description="Disordered" evidence="1">
    <location>
        <begin position="1"/>
        <end position="21"/>
    </location>
</feature>
<dbReference type="GO" id="GO:0003700">
    <property type="term" value="F:DNA-binding transcription factor activity"/>
    <property type="evidence" value="ECO:0007669"/>
    <property type="project" value="InterPro"/>
</dbReference>
<accession>A0A9W6NZ75</accession>
<dbReference type="PROSITE" id="PS50995">
    <property type="entry name" value="HTH_MARR_2"/>
    <property type="match status" value="1"/>
</dbReference>
<dbReference type="Proteomes" id="UP001143463">
    <property type="component" value="Unassembled WGS sequence"/>
</dbReference>
<feature type="domain" description="HTH marR-type" evidence="2">
    <location>
        <begin position="24"/>
        <end position="152"/>
    </location>
</feature>
<evidence type="ECO:0000259" key="2">
    <source>
        <dbReference type="PROSITE" id="PS50995"/>
    </source>
</evidence>
<keyword evidence="4" id="KW-1185">Reference proteome</keyword>